<reference evidence="8" key="1">
    <citation type="submission" date="2011-07" db="EMBL/GenBank/DDBJ databases">
        <authorList>
            <consortium name="Caenorhabditis brenneri Sequencing and Analysis Consortium"/>
            <person name="Wilson R.K."/>
        </authorList>
    </citation>
    <scope>NUCLEOTIDE SEQUENCE [LARGE SCALE GENOMIC DNA]</scope>
    <source>
        <strain evidence="8">PB2801</strain>
    </source>
</reference>
<evidence type="ECO:0000256" key="5">
    <source>
        <dbReference type="SAM" id="Phobius"/>
    </source>
</evidence>
<name>G0MWJ6_CAEBE</name>
<dbReference type="OrthoDB" id="5788137at2759"/>
<proteinExistence type="predicted"/>
<evidence type="ECO:0000313" key="7">
    <source>
        <dbReference type="EMBL" id="EGT45900.1"/>
    </source>
</evidence>
<evidence type="ECO:0000259" key="6">
    <source>
        <dbReference type="Pfam" id="PF02544"/>
    </source>
</evidence>
<protein>
    <recommendedName>
        <fullName evidence="6">3-oxo-5-alpha-steroid 4-dehydrogenase C-terminal domain-containing protein</fullName>
    </recommendedName>
</protein>
<dbReference type="GO" id="GO:0016627">
    <property type="term" value="F:oxidoreductase activity, acting on the CH-CH group of donors"/>
    <property type="evidence" value="ECO:0007669"/>
    <property type="project" value="InterPro"/>
</dbReference>
<feature type="transmembrane region" description="Helical" evidence="5">
    <location>
        <begin position="20"/>
        <end position="37"/>
    </location>
</feature>
<feature type="domain" description="3-oxo-5-alpha-steroid 4-dehydrogenase C-terminal" evidence="6">
    <location>
        <begin position="125"/>
        <end position="243"/>
    </location>
</feature>
<evidence type="ECO:0000313" key="8">
    <source>
        <dbReference type="Proteomes" id="UP000008068"/>
    </source>
</evidence>
<dbReference type="AlphaFoldDB" id="G0MWJ6"/>
<dbReference type="GO" id="GO:0006629">
    <property type="term" value="P:lipid metabolic process"/>
    <property type="evidence" value="ECO:0007669"/>
    <property type="project" value="InterPro"/>
</dbReference>
<evidence type="ECO:0000256" key="1">
    <source>
        <dbReference type="ARBA" id="ARBA00004141"/>
    </source>
</evidence>
<dbReference type="Pfam" id="PF02544">
    <property type="entry name" value="Steroid_dh"/>
    <property type="match status" value="1"/>
</dbReference>
<accession>G0MWJ6</accession>
<dbReference type="STRING" id="135651.G0MWJ6"/>
<keyword evidence="3 5" id="KW-1133">Transmembrane helix</keyword>
<gene>
    <name evidence="7" type="ORF">CAEBREN_17346</name>
</gene>
<dbReference type="GO" id="GO:0016020">
    <property type="term" value="C:membrane"/>
    <property type="evidence" value="ECO:0007669"/>
    <property type="project" value="UniProtKB-SubCell"/>
</dbReference>
<feature type="transmembrane region" description="Helical" evidence="5">
    <location>
        <begin position="57"/>
        <end position="79"/>
    </location>
</feature>
<feature type="transmembrane region" description="Helical" evidence="5">
    <location>
        <begin position="145"/>
        <end position="165"/>
    </location>
</feature>
<dbReference type="Proteomes" id="UP000008068">
    <property type="component" value="Unassembled WGS sequence"/>
</dbReference>
<evidence type="ECO:0000256" key="2">
    <source>
        <dbReference type="ARBA" id="ARBA00022692"/>
    </source>
</evidence>
<keyword evidence="2 5" id="KW-0812">Transmembrane</keyword>
<sequence length="245" mass="28075">MYTQPPTLGDFLTWDTLYLLGYHFHAMLGFAYMYLAWKDRMSPKAVPNFIKNDNSLFLVDAFVIENSVFLIAFIFACIFGKSEMGRFGSVLLLSDMIVTFAFIPTGTVYSHHCVLIQDVALRLIRNTIIALYLSTYNCMMVQDVWLGKMDIFNVIVGLGLFFFGLKKKMENHKVTSEFPFNLDPRIMGASAFEYCTSPDFFGELLQWIGYHVVCGSTVSMGFALYKCQVAMGNAYMRHVYAKRRR</sequence>
<keyword evidence="4 5" id="KW-0472">Membrane</keyword>
<dbReference type="InParanoid" id="G0MWJ6"/>
<dbReference type="HOGENOM" id="CLU_1134406_0_0_1"/>
<dbReference type="PROSITE" id="PS50244">
    <property type="entry name" value="S5A_REDUCTASE"/>
    <property type="match status" value="1"/>
</dbReference>
<evidence type="ECO:0000256" key="4">
    <source>
        <dbReference type="ARBA" id="ARBA00023136"/>
    </source>
</evidence>
<keyword evidence="8" id="KW-1185">Reference proteome</keyword>
<organism evidence="8">
    <name type="scientific">Caenorhabditis brenneri</name>
    <name type="common">Nematode worm</name>
    <dbReference type="NCBI Taxonomy" id="135651"/>
    <lineage>
        <taxon>Eukaryota</taxon>
        <taxon>Metazoa</taxon>
        <taxon>Ecdysozoa</taxon>
        <taxon>Nematoda</taxon>
        <taxon>Chromadorea</taxon>
        <taxon>Rhabditida</taxon>
        <taxon>Rhabditina</taxon>
        <taxon>Rhabditomorpha</taxon>
        <taxon>Rhabditoidea</taxon>
        <taxon>Rhabditidae</taxon>
        <taxon>Peloderinae</taxon>
        <taxon>Caenorhabditis</taxon>
    </lineage>
</organism>
<dbReference type="eggNOG" id="ENOG502TIEU">
    <property type="taxonomic scope" value="Eukaryota"/>
</dbReference>
<comment type="subcellular location">
    <subcellularLocation>
        <location evidence="1">Membrane</location>
        <topology evidence="1">Multi-pass membrane protein</topology>
    </subcellularLocation>
</comment>
<dbReference type="InterPro" id="IPR001104">
    <property type="entry name" value="3-oxo-5_a-steroid_4-DH_C"/>
</dbReference>
<evidence type="ECO:0000256" key="3">
    <source>
        <dbReference type="ARBA" id="ARBA00022989"/>
    </source>
</evidence>
<dbReference type="EMBL" id="GL379816">
    <property type="protein sequence ID" value="EGT45900.1"/>
    <property type="molecule type" value="Genomic_DNA"/>
</dbReference>